<reference evidence="2" key="2">
    <citation type="submission" date="2025-08" db="UniProtKB">
        <authorList>
            <consortium name="RefSeq"/>
        </authorList>
    </citation>
    <scope>IDENTIFICATION</scope>
    <source>
        <tissue evidence="2">Leaf</tissue>
    </source>
</reference>
<name>A0AC58TFW5_TOBAC</name>
<protein>
    <submittedName>
        <fullName evidence="2">Uncharacterized protein LOC142174226</fullName>
    </submittedName>
</protein>
<dbReference type="RefSeq" id="XP_075096120.1">
    <property type="nucleotide sequence ID" value="XM_075240019.1"/>
</dbReference>
<dbReference type="Proteomes" id="UP000790787">
    <property type="component" value="Chromosome 20"/>
</dbReference>
<reference evidence="1" key="1">
    <citation type="journal article" date="2014" name="Nat. Commun.">
        <title>The tobacco genome sequence and its comparison with those of tomato and potato.</title>
        <authorList>
            <person name="Sierro N."/>
            <person name="Battey J.N."/>
            <person name="Ouadi S."/>
            <person name="Bakaher N."/>
            <person name="Bovet L."/>
            <person name="Willig A."/>
            <person name="Goepfert S."/>
            <person name="Peitsch M.C."/>
            <person name="Ivanov N.V."/>
        </authorList>
    </citation>
    <scope>NUCLEOTIDE SEQUENCE [LARGE SCALE GENOMIC DNA]</scope>
</reference>
<sequence>MVKTQFNLSVHTIRSDNALELGSSSLACQFFFSDNGILHQTTCPYTPQQNVPKCHRDKLQPRVVPCVFIGYRFGKKRDVVFHEFVFPLQLSSPSSLPSFAPTYFDEPPINLPSAMSDTFSSSSPSSNPLASDSSPPIYGPYCLVPSNVSTLHPVRKSIRSHNLPSHLQDYVVNLPRSVSCSSTISTSVAPPTAVKPQSYAQAATNTSWQDAMRKEFAALEANKTLDIVELLKGKKPIGYKWVYKIKCRADGSVERYKARLVIRGDN</sequence>
<keyword evidence="1" id="KW-1185">Reference proteome</keyword>
<accession>A0AC58TFW5</accession>
<evidence type="ECO:0000313" key="1">
    <source>
        <dbReference type="Proteomes" id="UP000790787"/>
    </source>
</evidence>
<evidence type="ECO:0000313" key="2">
    <source>
        <dbReference type="RefSeq" id="XP_075096120.1"/>
    </source>
</evidence>
<organism evidence="1 2">
    <name type="scientific">Nicotiana tabacum</name>
    <name type="common">Common tobacco</name>
    <dbReference type="NCBI Taxonomy" id="4097"/>
    <lineage>
        <taxon>Eukaryota</taxon>
        <taxon>Viridiplantae</taxon>
        <taxon>Streptophyta</taxon>
        <taxon>Embryophyta</taxon>
        <taxon>Tracheophyta</taxon>
        <taxon>Spermatophyta</taxon>
        <taxon>Magnoliopsida</taxon>
        <taxon>eudicotyledons</taxon>
        <taxon>Gunneridae</taxon>
        <taxon>Pentapetalae</taxon>
        <taxon>asterids</taxon>
        <taxon>lamiids</taxon>
        <taxon>Solanales</taxon>
        <taxon>Solanaceae</taxon>
        <taxon>Nicotianoideae</taxon>
        <taxon>Nicotianeae</taxon>
        <taxon>Nicotiana</taxon>
    </lineage>
</organism>
<proteinExistence type="predicted"/>
<gene>
    <name evidence="2" type="primary">LOC142174226</name>
</gene>